<keyword evidence="13" id="KW-1185">Reference proteome</keyword>
<dbReference type="OrthoDB" id="5419235at2759"/>
<comment type="similarity">
    <text evidence="8">Belongs to the bZIP family. GCN4 subfamily.</text>
</comment>
<evidence type="ECO:0000256" key="9">
    <source>
        <dbReference type="SAM" id="Coils"/>
    </source>
</evidence>
<feature type="compositionally biased region" description="Polar residues" evidence="10">
    <location>
        <begin position="210"/>
        <end position="226"/>
    </location>
</feature>
<dbReference type="SUPFAM" id="SSF57959">
    <property type="entry name" value="Leucine zipper domain"/>
    <property type="match status" value="1"/>
</dbReference>
<keyword evidence="2" id="KW-0028">Amino-acid biosynthesis</keyword>
<dbReference type="GO" id="GO:0001080">
    <property type="term" value="P:nitrogen catabolite activation of transcription from RNA polymerase II promoter"/>
    <property type="evidence" value="ECO:0007669"/>
    <property type="project" value="TreeGrafter"/>
</dbReference>
<dbReference type="FunFam" id="3.30.160.60:FF:001491">
    <property type="entry name" value="Cross-pathway control protein A"/>
    <property type="match status" value="1"/>
</dbReference>
<dbReference type="GO" id="GO:0000981">
    <property type="term" value="F:DNA-binding transcription factor activity, RNA polymerase II-specific"/>
    <property type="evidence" value="ECO:0007669"/>
    <property type="project" value="TreeGrafter"/>
</dbReference>
<keyword evidence="9" id="KW-0175">Coiled coil</keyword>
<evidence type="ECO:0000256" key="2">
    <source>
        <dbReference type="ARBA" id="ARBA00022605"/>
    </source>
</evidence>
<keyword evidence="7" id="KW-0539">Nucleus</keyword>
<dbReference type="GO" id="GO:0005667">
    <property type="term" value="C:transcription regulator complex"/>
    <property type="evidence" value="ECO:0007669"/>
    <property type="project" value="TreeGrafter"/>
</dbReference>
<dbReference type="GO" id="GO:0008652">
    <property type="term" value="P:amino acid biosynthetic process"/>
    <property type="evidence" value="ECO:0007669"/>
    <property type="project" value="UniProtKB-KW"/>
</dbReference>
<dbReference type="GO" id="GO:0000978">
    <property type="term" value="F:RNA polymerase II cis-regulatory region sequence-specific DNA binding"/>
    <property type="evidence" value="ECO:0007669"/>
    <property type="project" value="TreeGrafter"/>
</dbReference>
<evidence type="ECO:0000313" key="12">
    <source>
        <dbReference type="EMBL" id="RCK67408.1"/>
    </source>
</evidence>
<dbReference type="InterPro" id="IPR050946">
    <property type="entry name" value="AP-1_TF_bZIP"/>
</dbReference>
<name>A0A367YNK5_9ASCO</name>
<evidence type="ECO:0000313" key="13">
    <source>
        <dbReference type="Proteomes" id="UP000253472"/>
    </source>
</evidence>
<dbReference type="Gene3D" id="3.30.160.60">
    <property type="entry name" value="Classic Zinc Finger"/>
    <property type="match status" value="1"/>
</dbReference>
<organism evidence="12 13">
    <name type="scientific">Candida viswanathii</name>
    <dbReference type="NCBI Taxonomy" id="5486"/>
    <lineage>
        <taxon>Eukaryota</taxon>
        <taxon>Fungi</taxon>
        <taxon>Dikarya</taxon>
        <taxon>Ascomycota</taxon>
        <taxon>Saccharomycotina</taxon>
        <taxon>Pichiomycetes</taxon>
        <taxon>Debaryomycetaceae</taxon>
        <taxon>Candida/Lodderomyces clade</taxon>
        <taxon>Candida</taxon>
    </lineage>
</organism>
<keyword evidence="3" id="KW-0805">Transcription regulation</keyword>
<feature type="region of interest" description="Disordered" evidence="10">
    <location>
        <begin position="145"/>
        <end position="177"/>
    </location>
</feature>
<dbReference type="Pfam" id="PF00170">
    <property type="entry name" value="bZIP_1"/>
    <property type="match status" value="1"/>
</dbReference>
<dbReference type="Proteomes" id="UP000253472">
    <property type="component" value="Unassembled WGS sequence"/>
</dbReference>
<comment type="subcellular location">
    <subcellularLocation>
        <location evidence="1">Nucleus</location>
    </subcellularLocation>
</comment>
<evidence type="ECO:0000256" key="6">
    <source>
        <dbReference type="ARBA" id="ARBA00023163"/>
    </source>
</evidence>
<reference evidence="12 13" key="1">
    <citation type="submission" date="2018-06" db="EMBL/GenBank/DDBJ databases">
        <title>Whole genome sequencing of Candida tropicalis (genome annotated by CSBL at Korea University).</title>
        <authorList>
            <person name="Ahn J."/>
        </authorList>
    </citation>
    <scope>NUCLEOTIDE SEQUENCE [LARGE SCALE GENOMIC DNA]</scope>
    <source>
        <strain evidence="12 13">ATCC 20962</strain>
    </source>
</reference>
<evidence type="ECO:0000256" key="4">
    <source>
        <dbReference type="ARBA" id="ARBA00023125"/>
    </source>
</evidence>
<dbReference type="EMBL" id="QLNQ01000001">
    <property type="protein sequence ID" value="RCK67408.1"/>
    <property type="molecule type" value="Genomic_DNA"/>
</dbReference>
<sequence length="326" mass="35301">MSATTATTPPPVIFEEDSMFESTQVAKQDAAELELIAALPQLEKETQTKKVPSPFEIHTNVLDSIFSTNLDGSNDIDHTPMFDELDFIMDGVKVNSKEDWVSLFEEGELEANAAALGGKDPILSLGAEEDDDALVPREESFEGLLLEPSPNGLSSNDETISAPTTSASSSASSPELCGGAASTIATSVTSGKRKFSEVEKSFAFGDAPASKQQSQLFTPNPSSTLPTPMLDAKPKKKAKVDHLGCVTYSKKQRSQPLQPIVTEDINDPVALKRAKNTEAARRSRARKMERMNQLEDKVEALVGEKQALQDEVDRLKELLTLNGISF</sequence>
<feature type="compositionally biased region" description="Low complexity" evidence="10">
    <location>
        <begin position="161"/>
        <end position="174"/>
    </location>
</feature>
<dbReference type="PANTHER" id="PTHR11462">
    <property type="entry name" value="JUN TRANSCRIPTION FACTOR-RELATED"/>
    <property type="match status" value="1"/>
</dbReference>
<dbReference type="CDD" id="cd12193">
    <property type="entry name" value="bZIP_GCN4"/>
    <property type="match status" value="1"/>
</dbReference>
<accession>A0A367YNK5</accession>
<feature type="domain" description="BZIP" evidence="11">
    <location>
        <begin position="272"/>
        <end position="317"/>
    </location>
</feature>
<evidence type="ECO:0000256" key="3">
    <source>
        <dbReference type="ARBA" id="ARBA00023015"/>
    </source>
</evidence>
<dbReference type="PROSITE" id="PS00036">
    <property type="entry name" value="BZIP_BASIC"/>
    <property type="match status" value="1"/>
</dbReference>
<dbReference type="AlphaFoldDB" id="A0A367YNK5"/>
<comment type="caution">
    <text evidence="12">The sequence shown here is derived from an EMBL/GenBank/DDBJ whole genome shotgun (WGS) entry which is preliminary data.</text>
</comment>
<evidence type="ECO:0000256" key="7">
    <source>
        <dbReference type="ARBA" id="ARBA00023242"/>
    </source>
</evidence>
<dbReference type="PANTHER" id="PTHR11462:SF35">
    <property type="entry name" value="TRANSCRIPTION FACTOR JRA"/>
    <property type="match status" value="1"/>
</dbReference>
<proteinExistence type="inferred from homology"/>
<evidence type="ECO:0000256" key="8">
    <source>
        <dbReference type="ARBA" id="ARBA00061302"/>
    </source>
</evidence>
<dbReference type="SMART" id="SM00338">
    <property type="entry name" value="BRLZ"/>
    <property type="match status" value="1"/>
</dbReference>
<dbReference type="PROSITE" id="PS50217">
    <property type="entry name" value="BZIP"/>
    <property type="match status" value="1"/>
</dbReference>
<evidence type="ECO:0000256" key="10">
    <source>
        <dbReference type="SAM" id="MobiDB-lite"/>
    </source>
</evidence>
<feature type="coiled-coil region" evidence="9">
    <location>
        <begin position="277"/>
        <end position="318"/>
    </location>
</feature>
<dbReference type="InterPro" id="IPR046347">
    <property type="entry name" value="bZIP_sf"/>
</dbReference>
<evidence type="ECO:0000256" key="1">
    <source>
        <dbReference type="ARBA" id="ARBA00004123"/>
    </source>
</evidence>
<evidence type="ECO:0000256" key="5">
    <source>
        <dbReference type="ARBA" id="ARBA00023159"/>
    </source>
</evidence>
<dbReference type="InterPro" id="IPR004827">
    <property type="entry name" value="bZIP"/>
</dbReference>
<dbReference type="GO" id="GO:1903833">
    <property type="term" value="P:positive regulation of cellular response to amino acid starvation"/>
    <property type="evidence" value="ECO:0007669"/>
    <property type="project" value="TreeGrafter"/>
</dbReference>
<dbReference type="GO" id="GO:0005634">
    <property type="term" value="C:nucleus"/>
    <property type="evidence" value="ECO:0007669"/>
    <property type="project" value="UniProtKB-SubCell"/>
</dbReference>
<keyword evidence="5" id="KW-0010">Activator</keyword>
<dbReference type="STRING" id="5486.A0A367YNK5"/>
<protein>
    <submittedName>
        <fullName evidence="12">General control protein GCN4</fullName>
    </submittedName>
</protein>
<gene>
    <name evidence="12" type="primary">GCN4_0</name>
    <name evidence="12" type="ORF">Cantr_02504</name>
</gene>
<dbReference type="CDD" id="cd12192">
    <property type="entry name" value="GCN4_cent"/>
    <property type="match status" value="1"/>
</dbReference>
<keyword evidence="4" id="KW-0238">DNA-binding</keyword>
<evidence type="ECO:0000259" key="11">
    <source>
        <dbReference type="PROSITE" id="PS50217"/>
    </source>
</evidence>
<keyword evidence="6" id="KW-0804">Transcription</keyword>
<feature type="region of interest" description="Disordered" evidence="10">
    <location>
        <begin position="206"/>
        <end position="227"/>
    </location>
</feature>